<accession>A0ABZ2C3U2</accession>
<dbReference type="InterPro" id="IPR057666">
    <property type="entry name" value="DrpA_SLOG"/>
</dbReference>
<evidence type="ECO:0000256" key="1">
    <source>
        <dbReference type="ARBA" id="ARBA00006525"/>
    </source>
</evidence>
<evidence type="ECO:0000259" key="3">
    <source>
        <dbReference type="Pfam" id="PF17782"/>
    </source>
</evidence>
<organism evidence="4 5">
    <name type="scientific">Candidatus Bealeia paramacronuclearis</name>
    <dbReference type="NCBI Taxonomy" id="1921001"/>
    <lineage>
        <taxon>Bacteria</taxon>
        <taxon>Pseudomonadati</taxon>
        <taxon>Pseudomonadota</taxon>
        <taxon>Alphaproteobacteria</taxon>
        <taxon>Holosporales</taxon>
        <taxon>Holosporaceae</taxon>
        <taxon>Candidatus Bealeia</taxon>
    </lineage>
</organism>
<dbReference type="Gene3D" id="1.10.10.10">
    <property type="entry name" value="Winged helix-like DNA-binding domain superfamily/Winged helix DNA-binding domain"/>
    <property type="match status" value="1"/>
</dbReference>
<dbReference type="Pfam" id="PF02481">
    <property type="entry name" value="DNA_processg_A"/>
    <property type="match status" value="1"/>
</dbReference>
<gene>
    <name evidence="4" type="ORF">Bealeia1_00907</name>
</gene>
<dbReference type="Gene3D" id="3.40.50.450">
    <property type="match status" value="1"/>
</dbReference>
<feature type="domain" description="Smf/DprA SLOG" evidence="2">
    <location>
        <begin position="86"/>
        <end position="291"/>
    </location>
</feature>
<dbReference type="InterPro" id="IPR036388">
    <property type="entry name" value="WH-like_DNA-bd_sf"/>
</dbReference>
<reference evidence="4 5" key="1">
    <citation type="journal article" date="2024" name="Environ. Microbiol.">
        <title>Novel evolutionary insights on the interactions of the Holosporales (Alphaproteobacteria) with eukaryotic hosts from comparative genomics.</title>
        <authorList>
            <person name="Giovannini M."/>
            <person name="Petroni G."/>
            <person name="Castelli M."/>
        </authorList>
    </citation>
    <scope>NUCLEOTIDE SEQUENCE [LARGE SCALE GENOMIC DNA]</scope>
    <source>
        <strain evidence="4 5">US_Bl 15I1</strain>
    </source>
</reference>
<dbReference type="InterPro" id="IPR003488">
    <property type="entry name" value="DprA"/>
</dbReference>
<comment type="similarity">
    <text evidence="1">Belongs to the DprA/Smf family.</text>
</comment>
<protein>
    <submittedName>
        <fullName evidence="4">DNA-protecting protein DprA</fullName>
    </submittedName>
</protein>
<dbReference type="Pfam" id="PF17782">
    <property type="entry name" value="WHD_DprA"/>
    <property type="match status" value="1"/>
</dbReference>
<dbReference type="EMBL" id="CP133270">
    <property type="protein sequence ID" value="WVX66723.1"/>
    <property type="molecule type" value="Genomic_DNA"/>
</dbReference>
<dbReference type="InterPro" id="IPR041614">
    <property type="entry name" value="DprA_WH"/>
</dbReference>
<evidence type="ECO:0000313" key="5">
    <source>
        <dbReference type="Proteomes" id="UP001330434"/>
    </source>
</evidence>
<feature type="domain" description="DprA winged helix" evidence="3">
    <location>
        <begin position="314"/>
        <end position="368"/>
    </location>
</feature>
<keyword evidence="5" id="KW-1185">Reference proteome</keyword>
<dbReference type="RefSeq" id="WP_331255550.1">
    <property type="nucleotide sequence ID" value="NZ_CP133270.1"/>
</dbReference>
<dbReference type="Pfam" id="PF21102">
    <property type="entry name" value="DprA_N"/>
    <property type="match status" value="1"/>
</dbReference>
<dbReference type="NCBIfam" id="TIGR00732">
    <property type="entry name" value="dprA"/>
    <property type="match status" value="1"/>
</dbReference>
<evidence type="ECO:0000259" key="2">
    <source>
        <dbReference type="Pfam" id="PF02481"/>
    </source>
</evidence>
<dbReference type="Proteomes" id="UP001330434">
    <property type="component" value="Chromosome"/>
</dbReference>
<dbReference type="SUPFAM" id="SSF102405">
    <property type="entry name" value="MCP/YpsA-like"/>
    <property type="match status" value="1"/>
</dbReference>
<proteinExistence type="inferred from homology"/>
<dbReference type="PANTHER" id="PTHR43022:SF1">
    <property type="entry name" value="PROTEIN SMF"/>
    <property type="match status" value="1"/>
</dbReference>
<name>A0ABZ2C3U2_9PROT</name>
<sequence length="378" mass="41328">MATQPHFKIEATTCDDLTSWLRLLRSENVGPLTFHRLLKQYGSAPAALEALPQLARQGGRLKHLHIPTLQDAARELEAHEKIGATLISYSNPHYPAPLKAVESAPPLLSCLGNLNLFNRPSFGIVGARNASLPAKKMGGKFSKGLGDIGWVITSGLARGIDTAAHEGALSTGTIAVIAGGIDNIYPPENEGLYRRISQEGLIISEAPFGAVPQSSFFPRRNRIISGLSQGVLIVEAALKSGSLITARFALEQGRDVFAIPGSPYDPRARGTNQLLKQGAYLVETLEDITNVMTPNQKYLREIENEYETVDQMDSSQLEKMRQIIQENLSIAPISIDELVRECHFSAQNIWLVLLELEIAGRLVRHPGGQVSLMPDWTE</sequence>
<evidence type="ECO:0000313" key="4">
    <source>
        <dbReference type="EMBL" id="WVX66723.1"/>
    </source>
</evidence>
<dbReference type="PANTHER" id="PTHR43022">
    <property type="entry name" value="PROTEIN SMF"/>
    <property type="match status" value="1"/>
</dbReference>